<dbReference type="GeneID" id="43593562"/>
<dbReference type="STRING" id="2656787.A0A370TYZ3"/>
<dbReference type="InterPro" id="IPR040459">
    <property type="entry name" value="MJ1316"/>
</dbReference>
<comment type="caution">
    <text evidence="3">The sequence shown here is derived from an EMBL/GenBank/DDBJ whole genome shotgun (WGS) entry which is preliminary data.</text>
</comment>
<proteinExistence type="predicted"/>
<reference evidence="3 4" key="1">
    <citation type="journal article" date="2018" name="IMA Fungus">
        <title>IMA Genome-F 9: Draft genome sequence of Annulohypoxylon stygium, Aspergillus mulundensis, Berkeleyomyces basicola (syn. Thielaviopsis basicola), Ceratocystis smalleyi, two Cercospora beticola strains, Coleophoma cylindrospora, Fusarium fracticaudum, Phialophora cf. hyalina, and Morchella septimelata.</title>
        <authorList>
            <person name="Wingfield B.D."/>
            <person name="Bills G.F."/>
            <person name="Dong Y."/>
            <person name="Huang W."/>
            <person name="Nel W.J."/>
            <person name="Swalarsk-Parry B.S."/>
            <person name="Vaghefi N."/>
            <person name="Wilken P.M."/>
            <person name="An Z."/>
            <person name="de Beer Z.W."/>
            <person name="De Vos L."/>
            <person name="Chen L."/>
            <person name="Duong T.A."/>
            <person name="Gao Y."/>
            <person name="Hammerbacher A."/>
            <person name="Kikkert J.R."/>
            <person name="Li Y."/>
            <person name="Li H."/>
            <person name="Li K."/>
            <person name="Li Q."/>
            <person name="Liu X."/>
            <person name="Ma X."/>
            <person name="Naidoo K."/>
            <person name="Pethybridge S.J."/>
            <person name="Sun J."/>
            <person name="Steenkamp E.T."/>
            <person name="van der Nest M.A."/>
            <person name="van Wyk S."/>
            <person name="Wingfield M.J."/>
            <person name="Xiong C."/>
            <person name="Yue Q."/>
            <person name="Zhang X."/>
        </authorList>
    </citation>
    <scope>NUCLEOTIDE SEQUENCE [LARGE SCALE GENOMIC DNA]</scope>
    <source>
        <strain evidence="3 4">BP 5553</strain>
    </source>
</reference>
<keyword evidence="4" id="KW-1185">Reference proteome</keyword>
<feature type="region of interest" description="Disordered" evidence="1">
    <location>
        <begin position="437"/>
        <end position="478"/>
    </location>
</feature>
<dbReference type="OrthoDB" id="10263155at2759"/>
<dbReference type="Proteomes" id="UP000254866">
    <property type="component" value="Unassembled WGS sequence"/>
</dbReference>
<feature type="compositionally biased region" description="Polar residues" evidence="1">
    <location>
        <begin position="437"/>
        <end position="452"/>
    </location>
</feature>
<sequence length="571" mass="64915">MADLHHGTFSYSTGPTAADVLPRSQSENARSQLVEDSAATQKLKALQAVFLSALKTSLDAHSSALPILSFSPIHALALELEPFEEEPLKAIAFGNISPDNYIDLFWDITNEQNELSWGKFTVYEAEQSSEPRFLVCFKAQLFELRYIRCDVLVREYPEVSDAPDSFLQDPQNSIHKSVQDAVQMIRRGTDMHDHLDEFPSIRTAYSYIKRWAAIRGLANAFPDHHIFKSLLKYQKTNPDLATPRQVGDPSSSALITEFFKQDAPKTDSIPAPTGYSSFITKDWENLLVKLDSLRLDEKCAFPHTIRVAVTYSGRSPVKGAQWLLMVQRRLDKLKDRLESRIPNTPIVQIWPQRLVSEDAMLGDNVYEGHFVLGLRLSPATKQADLQSAQEIAETWRKQVENDKATLKNQCFVRIVVDNIPTGLKICGRKWPRVILTGENTNHSDSDGESSQFPKKKRSKSPLASSTSTPHSSDTKAKRFRTASEVLNRLKFDNNYNIDEWAIGYIDRVRDMILEKPASDWDRETTAEEFIPEHRIEYFKRYSPGGEGEVGEERGEIMWSKKQKLDEIFRSG</sequence>
<dbReference type="AlphaFoldDB" id="A0A370TYZ3"/>
<evidence type="ECO:0000256" key="1">
    <source>
        <dbReference type="SAM" id="MobiDB-lite"/>
    </source>
</evidence>
<evidence type="ECO:0000313" key="3">
    <source>
        <dbReference type="EMBL" id="RDL40734.1"/>
    </source>
</evidence>
<dbReference type="Pfam" id="PF04457">
    <property type="entry name" value="MJ1316"/>
    <property type="match status" value="1"/>
</dbReference>
<accession>A0A370TYZ3</accession>
<dbReference type="RefSeq" id="XP_031873390.1">
    <property type="nucleotide sequence ID" value="XM_032009336.1"/>
</dbReference>
<protein>
    <recommendedName>
        <fullName evidence="2">MJ1316 RNA cyclic group end recognition domain-containing protein</fullName>
    </recommendedName>
</protein>
<organism evidence="3 4">
    <name type="scientific">Venustampulla echinocandica</name>
    <dbReference type="NCBI Taxonomy" id="2656787"/>
    <lineage>
        <taxon>Eukaryota</taxon>
        <taxon>Fungi</taxon>
        <taxon>Dikarya</taxon>
        <taxon>Ascomycota</taxon>
        <taxon>Pezizomycotina</taxon>
        <taxon>Leotiomycetes</taxon>
        <taxon>Helotiales</taxon>
        <taxon>Pleuroascaceae</taxon>
        <taxon>Venustampulla</taxon>
    </lineage>
</organism>
<name>A0A370TYZ3_9HELO</name>
<feature type="compositionally biased region" description="Polar residues" evidence="1">
    <location>
        <begin position="461"/>
        <end position="471"/>
    </location>
</feature>
<dbReference type="EMBL" id="NPIC01000001">
    <property type="protein sequence ID" value="RDL40734.1"/>
    <property type="molecule type" value="Genomic_DNA"/>
</dbReference>
<evidence type="ECO:0000259" key="2">
    <source>
        <dbReference type="Pfam" id="PF04457"/>
    </source>
</evidence>
<evidence type="ECO:0000313" key="4">
    <source>
        <dbReference type="Proteomes" id="UP000254866"/>
    </source>
</evidence>
<feature type="domain" description="MJ1316 RNA cyclic group end recognition" evidence="2">
    <location>
        <begin position="479"/>
        <end position="559"/>
    </location>
</feature>
<gene>
    <name evidence="3" type="ORF">BP5553_00713</name>
</gene>